<accession>A0AAV0VXD8</accession>
<evidence type="ECO:0000313" key="4">
    <source>
        <dbReference type="Proteomes" id="UP001160148"/>
    </source>
</evidence>
<dbReference type="EMBL" id="CARXXK010000001">
    <property type="protein sequence ID" value="CAI6348340.1"/>
    <property type="molecule type" value="Genomic_DNA"/>
</dbReference>
<sequence>MDTNTNTSGSGWTTQTNKRNLSSSSNATSNPSSPTPTNQKKKNKKIFATPNRFQSLSQDEPSQKLPNEVNPLDCAETDEVDEVFKPPPPIFIKNVIDFPGLCSALIEEIGVDNFICKSSNDSLKIQTSTPAAYRALVRYLKAEEAEFHTYQLKEDKPLRVVIRNLHPSTPLDLIKDELKIRLFEVRQVTNVLHRVNKNRLPLFFVDLEPTHRSKEIFQLTSFLHTKIKIEEPYKPKIISQCYNCQQYGHTKAYCGYQPRCVRCGADHLSPDCPNSSDVPPKCALCSGNHPANYRGCTIHKDLQRRKRLNSTSNFLHVNTFPKPINVQGSHPSKNNSDKQQPTQTQTYAQATSNTPFDHTLPPAGSEHVPDINKMLTGFLADFKTIINPLMETLVKVISSLSNLLNN</sequence>
<proteinExistence type="predicted"/>
<evidence type="ECO:0000259" key="2">
    <source>
        <dbReference type="SMART" id="SM00596"/>
    </source>
</evidence>
<feature type="region of interest" description="Disordered" evidence="1">
    <location>
        <begin position="325"/>
        <end position="347"/>
    </location>
</feature>
<feature type="compositionally biased region" description="Low complexity" evidence="1">
    <location>
        <begin position="1"/>
        <end position="38"/>
    </location>
</feature>
<dbReference type="InterPro" id="IPR006579">
    <property type="entry name" value="Pre_C2HC_dom"/>
</dbReference>
<comment type="caution">
    <text evidence="3">The sequence shown here is derived from an EMBL/GenBank/DDBJ whole genome shotgun (WGS) entry which is preliminary data.</text>
</comment>
<dbReference type="Gene3D" id="4.10.60.10">
    <property type="entry name" value="Zinc finger, CCHC-type"/>
    <property type="match status" value="1"/>
</dbReference>
<dbReference type="PANTHER" id="PTHR33273">
    <property type="entry name" value="DOMAIN-CONTAINING PROTEIN, PUTATIVE-RELATED"/>
    <property type="match status" value="1"/>
</dbReference>
<dbReference type="PANTHER" id="PTHR33273:SF2">
    <property type="entry name" value="ENDONUCLEASE_EXONUCLEASE_PHOSPHATASE DOMAIN-CONTAINING PROTEIN"/>
    <property type="match status" value="1"/>
</dbReference>
<dbReference type="AlphaFoldDB" id="A0AAV0VXD8"/>
<feature type="domain" description="Pre-C2HC" evidence="2">
    <location>
        <begin position="171"/>
        <end position="239"/>
    </location>
</feature>
<name>A0AAV0VXD8_9HEMI</name>
<protein>
    <recommendedName>
        <fullName evidence="2">Pre-C2HC domain-containing protein</fullName>
    </recommendedName>
</protein>
<gene>
    <name evidence="3" type="ORF">MEUPH1_LOCUS5030</name>
</gene>
<reference evidence="3 4" key="1">
    <citation type="submission" date="2023-01" db="EMBL/GenBank/DDBJ databases">
        <authorList>
            <person name="Whitehead M."/>
        </authorList>
    </citation>
    <scope>NUCLEOTIDE SEQUENCE [LARGE SCALE GENOMIC DNA]</scope>
</reference>
<dbReference type="Pfam" id="PF07530">
    <property type="entry name" value="PRE_C2HC"/>
    <property type="match status" value="1"/>
</dbReference>
<dbReference type="SMART" id="SM00596">
    <property type="entry name" value="PRE_C2HC"/>
    <property type="match status" value="1"/>
</dbReference>
<organism evidence="3 4">
    <name type="scientific">Macrosiphum euphorbiae</name>
    <name type="common">potato aphid</name>
    <dbReference type="NCBI Taxonomy" id="13131"/>
    <lineage>
        <taxon>Eukaryota</taxon>
        <taxon>Metazoa</taxon>
        <taxon>Ecdysozoa</taxon>
        <taxon>Arthropoda</taxon>
        <taxon>Hexapoda</taxon>
        <taxon>Insecta</taxon>
        <taxon>Pterygota</taxon>
        <taxon>Neoptera</taxon>
        <taxon>Paraneoptera</taxon>
        <taxon>Hemiptera</taxon>
        <taxon>Sternorrhyncha</taxon>
        <taxon>Aphidomorpha</taxon>
        <taxon>Aphidoidea</taxon>
        <taxon>Aphididae</taxon>
        <taxon>Macrosiphini</taxon>
        <taxon>Macrosiphum</taxon>
    </lineage>
</organism>
<dbReference type="Proteomes" id="UP001160148">
    <property type="component" value="Unassembled WGS sequence"/>
</dbReference>
<keyword evidence="4" id="KW-1185">Reference proteome</keyword>
<feature type="region of interest" description="Disordered" evidence="1">
    <location>
        <begin position="1"/>
        <end position="68"/>
    </location>
</feature>
<evidence type="ECO:0000313" key="3">
    <source>
        <dbReference type="EMBL" id="CAI6348340.1"/>
    </source>
</evidence>
<evidence type="ECO:0000256" key="1">
    <source>
        <dbReference type="SAM" id="MobiDB-lite"/>
    </source>
</evidence>
<feature type="compositionally biased region" description="Polar residues" evidence="1">
    <location>
        <begin position="51"/>
        <end position="60"/>
    </location>
</feature>
<feature type="compositionally biased region" description="Polar residues" evidence="1">
    <location>
        <begin position="326"/>
        <end position="338"/>
    </location>
</feature>